<evidence type="ECO:0000313" key="1">
    <source>
        <dbReference type="EMBL" id="MBY0040886.1"/>
    </source>
</evidence>
<sequence length="60" mass="6815">MFFRQSDLKCSGCGKNIKNEEKLVAYIKLPKAHVMPYGAFDIALAKYSTEILCDLCNKKK</sequence>
<dbReference type="AlphaFoldDB" id="A0AAW4R3P3"/>
<name>A0AAW4R3P3_BACCE</name>
<proteinExistence type="predicted"/>
<accession>A0AAW4R3P3</accession>
<organism evidence="1 2">
    <name type="scientific">Bacillus cereus</name>
    <dbReference type="NCBI Taxonomy" id="1396"/>
    <lineage>
        <taxon>Bacteria</taxon>
        <taxon>Bacillati</taxon>
        <taxon>Bacillota</taxon>
        <taxon>Bacilli</taxon>
        <taxon>Bacillales</taxon>
        <taxon>Bacillaceae</taxon>
        <taxon>Bacillus</taxon>
        <taxon>Bacillus cereus group</taxon>
    </lineage>
</organism>
<protein>
    <recommendedName>
        <fullName evidence="3">Fe3+ hydroxamate ABC transporter substrate-binding protein</fullName>
    </recommendedName>
</protein>
<evidence type="ECO:0000313" key="2">
    <source>
        <dbReference type="Proteomes" id="UP001197806"/>
    </source>
</evidence>
<gene>
    <name evidence="1" type="ORF">H7U08_30855</name>
</gene>
<evidence type="ECO:0008006" key="3">
    <source>
        <dbReference type="Google" id="ProtNLM"/>
    </source>
</evidence>
<dbReference type="EMBL" id="JACLPZ010000065">
    <property type="protein sequence ID" value="MBY0040886.1"/>
    <property type="molecule type" value="Genomic_DNA"/>
</dbReference>
<dbReference type="Proteomes" id="UP001197806">
    <property type="component" value="Unassembled WGS sequence"/>
</dbReference>
<comment type="caution">
    <text evidence="1">The sequence shown here is derived from an EMBL/GenBank/DDBJ whole genome shotgun (WGS) entry which is preliminary data.</text>
</comment>
<reference evidence="1" key="1">
    <citation type="submission" date="2020-08" db="EMBL/GenBank/DDBJ databases">
        <title>Fungal Genomes of the International Space Station.</title>
        <authorList>
            <person name="Seuylemezian A."/>
            <person name="Singh N.K."/>
            <person name="Wood J."/>
            <person name="Venkateswaran K."/>
        </authorList>
    </citation>
    <scope>NUCLEOTIDE SEQUENCE</scope>
    <source>
        <strain evidence="1">I2-B2</strain>
    </source>
</reference>